<evidence type="ECO:0000313" key="6">
    <source>
        <dbReference type="EMBL" id="GAF92876.1"/>
    </source>
</evidence>
<evidence type="ECO:0000256" key="3">
    <source>
        <dbReference type="ARBA" id="ARBA00023004"/>
    </source>
</evidence>
<name>X0U0G2_9ZZZZ</name>
<evidence type="ECO:0000256" key="4">
    <source>
        <dbReference type="ARBA" id="ARBA00023014"/>
    </source>
</evidence>
<dbReference type="Gene3D" id="3.30.70.20">
    <property type="match status" value="1"/>
</dbReference>
<keyword evidence="1" id="KW-0004">4Fe-4S</keyword>
<dbReference type="PROSITE" id="PS51379">
    <property type="entry name" value="4FE4S_FER_2"/>
    <property type="match status" value="1"/>
</dbReference>
<dbReference type="InterPro" id="IPR017896">
    <property type="entry name" value="4Fe4S_Fe-S-bd"/>
</dbReference>
<proteinExistence type="predicted"/>
<dbReference type="GO" id="GO:0046872">
    <property type="term" value="F:metal ion binding"/>
    <property type="evidence" value="ECO:0007669"/>
    <property type="project" value="UniProtKB-KW"/>
</dbReference>
<protein>
    <recommendedName>
        <fullName evidence="5">4Fe-4S ferredoxin-type domain-containing protein</fullName>
    </recommendedName>
</protein>
<feature type="domain" description="4Fe-4S ferredoxin-type" evidence="5">
    <location>
        <begin position="16"/>
        <end position="45"/>
    </location>
</feature>
<gene>
    <name evidence="6" type="ORF">S01H1_22898</name>
</gene>
<dbReference type="Pfam" id="PF13247">
    <property type="entry name" value="Fer4_11"/>
    <property type="match status" value="1"/>
</dbReference>
<sequence>MAVCPKDAISRDEELGGVVVNYDLCIGCEMCVAACPFGGMGIDVIENKVIKCDLCDGEPACVRFCKAEALEYLDASIANLRKKRTSATKFSELMSKFA</sequence>
<evidence type="ECO:0000256" key="2">
    <source>
        <dbReference type="ARBA" id="ARBA00022723"/>
    </source>
</evidence>
<evidence type="ECO:0000256" key="1">
    <source>
        <dbReference type="ARBA" id="ARBA00022485"/>
    </source>
</evidence>
<dbReference type="InterPro" id="IPR050954">
    <property type="entry name" value="ET_IronSulfur_Cluster-Binding"/>
</dbReference>
<dbReference type="SUPFAM" id="SSF54862">
    <property type="entry name" value="4Fe-4S ferredoxins"/>
    <property type="match status" value="1"/>
</dbReference>
<accession>X0U0G2</accession>
<comment type="caution">
    <text evidence="6">The sequence shown here is derived from an EMBL/GenBank/DDBJ whole genome shotgun (WGS) entry which is preliminary data.</text>
</comment>
<dbReference type="InterPro" id="IPR017900">
    <property type="entry name" value="4Fe4S_Fe_S_CS"/>
</dbReference>
<evidence type="ECO:0000259" key="5">
    <source>
        <dbReference type="PROSITE" id="PS51379"/>
    </source>
</evidence>
<keyword evidence="4" id="KW-0411">Iron-sulfur</keyword>
<dbReference type="AlphaFoldDB" id="X0U0G2"/>
<dbReference type="PANTHER" id="PTHR43177">
    <property type="entry name" value="PROTEIN NRFC"/>
    <property type="match status" value="1"/>
</dbReference>
<dbReference type="GO" id="GO:0051539">
    <property type="term" value="F:4 iron, 4 sulfur cluster binding"/>
    <property type="evidence" value="ECO:0007669"/>
    <property type="project" value="UniProtKB-KW"/>
</dbReference>
<dbReference type="EMBL" id="BARS01013047">
    <property type="protein sequence ID" value="GAF92876.1"/>
    <property type="molecule type" value="Genomic_DNA"/>
</dbReference>
<reference evidence="6" key="1">
    <citation type="journal article" date="2014" name="Front. Microbiol.">
        <title>High frequency of phylogenetically diverse reductive dehalogenase-homologous genes in deep subseafloor sedimentary metagenomes.</title>
        <authorList>
            <person name="Kawai M."/>
            <person name="Futagami T."/>
            <person name="Toyoda A."/>
            <person name="Takaki Y."/>
            <person name="Nishi S."/>
            <person name="Hori S."/>
            <person name="Arai W."/>
            <person name="Tsubouchi T."/>
            <person name="Morono Y."/>
            <person name="Uchiyama I."/>
            <person name="Ito T."/>
            <person name="Fujiyama A."/>
            <person name="Inagaki F."/>
            <person name="Takami H."/>
        </authorList>
    </citation>
    <scope>NUCLEOTIDE SEQUENCE</scope>
    <source>
        <strain evidence="6">Expedition CK06-06</strain>
    </source>
</reference>
<organism evidence="6">
    <name type="scientific">marine sediment metagenome</name>
    <dbReference type="NCBI Taxonomy" id="412755"/>
    <lineage>
        <taxon>unclassified sequences</taxon>
        <taxon>metagenomes</taxon>
        <taxon>ecological metagenomes</taxon>
    </lineage>
</organism>
<dbReference type="PANTHER" id="PTHR43177:SF3">
    <property type="entry name" value="PROTEIN NRFC HOMOLOG"/>
    <property type="match status" value="1"/>
</dbReference>
<dbReference type="PROSITE" id="PS00198">
    <property type="entry name" value="4FE4S_FER_1"/>
    <property type="match status" value="1"/>
</dbReference>
<keyword evidence="3" id="KW-0408">Iron</keyword>
<keyword evidence="2" id="KW-0479">Metal-binding</keyword>